<evidence type="ECO:0000259" key="18">
    <source>
        <dbReference type="PROSITE" id="PS50975"/>
    </source>
</evidence>
<evidence type="ECO:0000256" key="13">
    <source>
        <dbReference type="ARBA" id="ARBA00023316"/>
    </source>
</evidence>
<evidence type="ECO:0000256" key="9">
    <source>
        <dbReference type="ARBA" id="ARBA00022842"/>
    </source>
</evidence>
<dbReference type="GO" id="GO:0005524">
    <property type="term" value="F:ATP binding"/>
    <property type="evidence" value="ECO:0007669"/>
    <property type="project" value="UniProtKB-UniRule"/>
</dbReference>
<evidence type="ECO:0000256" key="12">
    <source>
        <dbReference type="ARBA" id="ARBA00023211"/>
    </source>
</evidence>
<dbReference type="InterPro" id="IPR013815">
    <property type="entry name" value="ATP_grasp_subdomain_1"/>
</dbReference>
<dbReference type="UniPathway" id="UPA00219"/>
<dbReference type="PROSITE" id="PS00844">
    <property type="entry name" value="DALA_DALA_LIGASE_2"/>
    <property type="match status" value="1"/>
</dbReference>
<dbReference type="PROSITE" id="PS50975">
    <property type="entry name" value="ATP_GRASP"/>
    <property type="match status" value="1"/>
</dbReference>
<comment type="function">
    <text evidence="14">Cell wall formation.</text>
</comment>
<dbReference type="FunFam" id="3.30.470.20:FF:000008">
    <property type="entry name" value="D-alanine--D-alanine ligase"/>
    <property type="match status" value="1"/>
</dbReference>
<evidence type="ECO:0000256" key="7">
    <source>
        <dbReference type="ARBA" id="ARBA00022741"/>
    </source>
</evidence>
<dbReference type="PANTHER" id="PTHR23132">
    <property type="entry name" value="D-ALANINE--D-ALANINE LIGASE"/>
    <property type="match status" value="1"/>
</dbReference>
<evidence type="ECO:0000256" key="4">
    <source>
        <dbReference type="ARBA" id="ARBA00022490"/>
    </source>
</evidence>
<proteinExistence type="inferred from homology"/>
<reference evidence="20" key="1">
    <citation type="submission" date="2017-09" db="EMBL/GenBank/DDBJ databases">
        <title>Depth-based differentiation of microbial function through sediment-hosted aquifers and enrichment of novel symbionts in the deep terrestrial subsurface.</title>
        <authorList>
            <person name="Probst A.J."/>
            <person name="Ladd B."/>
            <person name="Jarett J.K."/>
            <person name="Geller-Mcgrath D.E."/>
            <person name="Sieber C.M.K."/>
            <person name="Emerson J.B."/>
            <person name="Anantharaman K."/>
            <person name="Thomas B.C."/>
            <person name="Malmstrom R."/>
            <person name="Stieglmeier M."/>
            <person name="Klingl A."/>
            <person name="Woyke T."/>
            <person name="Ryan C.M."/>
            <person name="Banfield J.F."/>
        </authorList>
    </citation>
    <scope>NUCLEOTIDE SEQUENCE [LARGE SCALE GENOMIC DNA]</scope>
</reference>
<gene>
    <name evidence="14" type="primary">ddl</name>
    <name evidence="19" type="ORF">COT89_00235</name>
</gene>
<accession>A0A2H0VGD7</accession>
<dbReference type="InterPro" id="IPR011127">
    <property type="entry name" value="Dala_Dala_lig_N"/>
</dbReference>
<evidence type="ECO:0000256" key="1">
    <source>
        <dbReference type="ARBA" id="ARBA00001936"/>
    </source>
</evidence>
<dbReference type="HAMAP" id="MF_00047">
    <property type="entry name" value="Dala_Dala_lig"/>
    <property type="match status" value="1"/>
</dbReference>
<keyword evidence="12 16" id="KW-0464">Manganese</keyword>
<evidence type="ECO:0000256" key="17">
    <source>
        <dbReference type="PROSITE-ProRule" id="PRU00409"/>
    </source>
</evidence>
<evidence type="ECO:0000256" key="6">
    <source>
        <dbReference type="ARBA" id="ARBA00022723"/>
    </source>
</evidence>
<dbReference type="SUPFAM" id="SSF56059">
    <property type="entry name" value="Glutathione synthetase ATP-binding domain-like"/>
    <property type="match status" value="1"/>
</dbReference>
<dbReference type="InterPro" id="IPR005905">
    <property type="entry name" value="D_ala_D_ala"/>
</dbReference>
<comment type="subcellular location">
    <subcellularLocation>
        <location evidence="2 14">Cytoplasm</location>
    </subcellularLocation>
</comment>
<dbReference type="Proteomes" id="UP000231466">
    <property type="component" value="Unassembled WGS sequence"/>
</dbReference>
<feature type="binding site" evidence="16">
    <location>
        <position position="278"/>
    </location>
    <ligand>
        <name>Mg(2+)</name>
        <dbReference type="ChEBI" id="CHEBI:18420"/>
        <label>2</label>
    </ligand>
</feature>
<evidence type="ECO:0000313" key="19">
    <source>
        <dbReference type="EMBL" id="PIR98133.1"/>
    </source>
</evidence>
<dbReference type="Pfam" id="PF07478">
    <property type="entry name" value="Dala_Dala_lig_C"/>
    <property type="match status" value="1"/>
</dbReference>
<dbReference type="InterPro" id="IPR011095">
    <property type="entry name" value="Dala_Dala_lig_C"/>
</dbReference>
<dbReference type="PIRSF" id="PIRSF039102">
    <property type="entry name" value="Ddl/VanB"/>
    <property type="match status" value="1"/>
</dbReference>
<dbReference type="NCBIfam" id="NF002378">
    <property type="entry name" value="PRK01372.1"/>
    <property type="match status" value="1"/>
</dbReference>
<name>A0A2H0VGD7_9BACT</name>
<feature type="binding site" evidence="16">
    <location>
        <position position="276"/>
    </location>
    <ligand>
        <name>Mg(2+)</name>
        <dbReference type="ChEBI" id="CHEBI:18420"/>
        <label>2</label>
    </ligand>
</feature>
<dbReference type="GO" id="GO:0009252">
    <property type="term" value="P:peptidoglycan biosynthetic process"/>
    <property type="evidence" value="ECO:0007669"/>
    <property type="project" value="UniProtKB-UniRule"/>
</dbReference>
<feature type="active site" evidence="15">
    <location>
        <position position="150"/>
    </location>
</feature>
<comment type="cofactor">
    <cofactor evidence="16">
        <name>Mg(2+)</name>
        <dbReference type="ChEBI" id="CHEBI:18420"/>
    </cofactor>
    <cofactor evidence="16">
        <name>Mn(2+)</name>
        <dbReference type="ChEBI" id="CHEBI:29035"/>
    </cofactor>
    <text evidence="16">Binds 2 magnesium or manganese ions per subunit.</text>
</comment>
<keyword evidence="6 16" id="KW-0479">Metal-binding</keyword>
<comment type="cofactor">
    <cofactor evidence="1">
        <name>Mn(2+)</name>
        <dbReference type="ChEBI" id="CHEBI:29035"/>
    </cofactor>
</comment>
<dbReference type="GO" id="GO:0008716">
    <property type="term" value="F:D-alanine-D-alanine ligase activity"/>
    <property type="evidence" value="ECO:0007669"/>
    <property type="project" value="UniProtKB-UniRule"/>
</dbReference>
<dbReference type="EC" id="6.3.2.4" evidence="14"/>
<evidence type="ECO:0000256" key="3">
    <source>
        <dbReference type="ARBA" id="ARBA00010871"/>
    </source>
</evidence>
<dbReference type="InterPro" id="IPR011761">
    <property type="entry name" value="ATP-grasp"/>
</dbReference>
<feature type="active site" evidence="15">
    <location>
        <position position="18"/>
    </location>
</feature>
<protein>
    <recommendedName>
        <fullName evidence="14">D-alanine--D-alanine ligase</fullName>
        <ecNumber evidence="14">6.3.2.4</ecNumber>
    </recommendedName>
    <alternativeName>
        <fullName evidence="14">D-Ala-D-Ala ligase</fullName>
    </alternativeName>
    <alternativeName>
        <fullName evidence="14">D-alanylalanine synthetase</fullName>
    </alternativeName>
</protein>
<evidence type="ECO:0000313" key="20">
    <source>
        <dbReference type="Proteomes" id="UP000231466"/>
    </source>
</evidence>
<evidence type="ECO:0000256" key="16">
    <source>
        <dbReference type="PIRSR" id="PIRSR039102-3"/>
    </source>
</evidence>
<feature type="domain" description="ATP-grasp" evidence="18">
    <location>
        <begin position="108"/>
        <end position="309"/>
    </location>
</feature>
<keyword evidence="11 14" id="KW-0573">Peptidoglycan synthesis</keyword>
<dbReference type="InterPro" id="IPR016185">
    <property type="entry name" value="PreATP-grasp_dom_sf"/>
</dbReference>
<evidence type="ECO:0000256" key="5">
    <source>
        <dbReference type="ARBA" id="ARBA00022598"/>
    </source>
</evidence>
<keyword evidence="5 14" id="KW-0436">Ligase</keyword>
<dbReference type="NCBIfam" id="TIGR01205">
    <property type="entry name" value="D_ala_D_alaTIGR"/>
    <property type="match status" value="1"/>
</dbReference>
<keyword evidence="9 16" id="KW-0460">Magnesium</keyword>
<dbReference type="Gene3D" id="3.40.50.20">
    <property type="match status" value="1"/>
</dbReference>
<keyword evidence="4 14" id="KW-0963">Cytoplasm</keyword>
<evidence type="ECO:0000256" key="11">
    <source>
        <dbReference type="ARBA" id="ARBA00022984"/>
    </source>
</evidence>
<evidence type="ECO:0000256" key="2">
    <source>
        <dbReference type="ARBA" id="ARBA00004496"/>
    </source>
</evidence>
<comment type="pathway">
    <text evidence="14">Cell wall biogenesis; peptidoglycan biosynthesis.</text>
</comment>
<comment type="similarity">
    <text evidence="3 14">Belongs to the D-alanine--D-alanine ligase family.</text>
</comment>
<dbReference type="GO" id="GO:0071555">
    <property type="term" value="P:cell wall organization"/>
    <property type="evidence" value="ECO:0007669"/>
    <property type="project" value="UniProtKB-KW"/>
</dbReference>
<dbReference type="SUPFAM" id="SSF52440">
    <property type="entry name" value="PreATP-grasp domain"/>
    <property type="match status" value="1"/>
</dbReference>
<organism evidence="19 20">
    <name type="scientific">Candidatus Colwellbacteria bacterium CG10_big_fil_rev_8_21_14_0_10_42_22</name>
    <dbReference type="NCBI Taxonomy" id="1974540"/>
    <lineage>
        <taxon>Bacteria</taxon>
        <taxon>Candidatus Colwelliibacteriota</taxon>
    </lineage>
</organism>
<dbReference type="Gene3D" id="3.30.470.20">
    <property type="entry name" value="ATP-grasp fold, B domain"/>
    <property type="match status" value="1"/>
</dbReference>
<dbReference type="GO" id="GO:0008360">
    <property type="term" value="P:regulation of cell shape"/>
    <property type="evidence" value="ECO:0007669"/>
    <property type="project" value="UniProtKB-KW"/>
</dbReference>
<keyword evidence="7 17" id="KW-0547">Nucleotide-binding</keyword>
<evidence type="ECO:0000256" key="15">
    <source>
        <dbReference type="PIRSR" id="PIRSR039102-1"/>
    </source>
</evidence>
<dbReference type="GO" id="GO:0046872">
    <property type="term" value="F:metal ion binding"/>
    <property type="evidence" value="ECO:0007669"/>
    <property type="project" value="UniProtKB-KW"/>
</dbReference>
<dbReference type="AlphaFoldDB" id="A0A2H0VGD7"/>
<dbReference type="PANTHER" id="PTHR23132:SF23">
    <property type="entry name" value="D-ALANINE--D-ALANINE LIGASE B"/>
    <property type="match status" value="1"/>
</dbReference>
<sequence>MKPQRTRVALLVGGPSSEHEVSLSSGRVVHKHIDHDKYEVIPIVIGRKGDWPIEQKQLPDVADVAFVMMHGEYGEDGTIQEILRDLNMPYTWSDVMASSLAMNKPLSYRAFRAHGMDTPESKTVSRHNFHDIDYEIFDLPAIVKPADRGSSVGVSLVRRISDLKDAVEKALTHSKTAMVEKFIPGKEFTCGVLDDSMGGAFPLPVTQIFPRTSNFFDYHAKYVPGASHEVTPAQISKEEAERIQATALRAHQAVGASGASRTDMILGEDGELYVLEVNTIPGMTETSLLPQGAIAHGISISELLDRIIESAFIRHKSIY</sequence>
<comment type="catalytic activity">
    <reaction evidence="14">
        <text>2 D-alanine + ATP = D-alanyl-D-alanine + ADP + phosphate + H(+)</text>
        <dbReference type="Rhea" id="RHEA:11224"/>
        <dbReference type="ChEBI" id="CHEBI:15378"/>
        <dbReference type="ChEBI" id="CHEBI:30616"/>
        <dbReference type="ChEBI" id="CHEBI:43474"/>
        <dbReference type="ChEBI" id="CHEBI:57416"/>
        <dbReference type="ChEBI" id="CHEBI:57822"/>
        <dbReference type="ChEBI" id="CHEBI:456216"/>
        <dbReference type="EC" id="6.3.2.4"/>
    </reaction>
</comment>
<evidence type="ECO:0000256" key="14">
    <source>
        <dbReference type="HAMAP-Rule" id="MF_00047"/>
    </source>
</evidence>
<keyword evidence="13 14" id="KW-0961">Cell wall biogenesis/degradation</keyword>
<keyword evidence="10 14" id="KW-0133">Cell shape</keyword>
<dbReference type="GO" id="GO:0005737">
    <property type="term" value="C:cytoplasm"/>
    <property type="evidence" value="ECO:0007669"/>
    <property type="project" value="UniProtKB-SubCell"/>
</dbReference>
<dbReference type="Pfam" id="PF01820">
    <property type="entry name" value="Dala_Dala_lig_N"/>
    <property type="match status" value="1"/>
</dbReference>
<dbReference type="EMBL" id="PFAH01000002">
    <property type="protein sequence ID" value="PIR98133.1"/>
    <property type="molecule type" value="Genomic_DNA"/>
</dbReference>
<dbReference type="InterPro" id="IPR000291">
    <property type="entry name" value="D-Ala_lig_Van_CS"/>
</dbReference>
<feature type="binding site" evidence="16">
    <location>
        <position position="263"/>
    </location>
    <ligand>
        <name>Mg(2+)</name>
        <dbReference type="ChEBI" id="CHEBI:18420"/>
        <label>1</label>
    </ligand>
</feature>
<feature type="binding site" evidence="16">
    <location>
        <position position="276"/>
    </location>
    <ligand>
        <name>Mg(2+)</name>
        <dbReference type="ChEBI" id="CHEBI:18420"/>
        <label>1</label>
    </ligand>
</feature>
<evidence type="ECO:0000256" key="8">
    <source>
        <dbReference type="ARBA" id="ARBA00022840"/>
    </source>
</evidence>
<evidence type="ECO:0000256" key="10">
    <source>
        <dbReference type="ARBA" id="ARBA00022960"/>
    </source>
</evidence>
<dbReference type="Gene3D" id="3.30.1490.20">
    <property type="entry name" value="ATP-grasp fold, A domain"/>
    <property type="match status" value="1"/>
</dbReference>
<feature type="active site" evidence="15">
    <location>
        <position position="287"/>
    </location>
</feature>
<comment type="caution">
    <text evidence="19">The sequence shown here is derived from an EMBL/GenBank/DDBJ whole genome shotgun (WGS) entry which is preliminary data.</text>
</comment>
<keyword evidence="8 17" id="KW-0067">ATP-binding</keyword>